<dbReference type="EC" id="4.1.99.17" evidence="2"/>
<name>A0A379GD14_PROMI</name>
<evidence type="ECO:0000259" key="1">
    <source>
        <dbReference type="Pfam" id="PF13667"/>
    </source>
</evidence>
<dbReference type="EMBL" id="UGTS01000005">
    <property type="protein sequence ID" value="SUC38832.1"/>
    <property type="molecule type" value="Genomic_DNA"/>
</dbReference>
<accession>A0A379GD14</accession>
<dbReference type="AlphaFoldDB" id="A0A379GD14"/>
<keyword evidence="2" id="KW-0456">Lyase</keyword>
<organism evidence="2 3">
    <name type="scientific">Proteus mirabilis</name>
    <dbReference type="NCBI Taxonomy" id="584"/>
    <lineage>
        <taxon>Bacteria</taxon>
        <taxon>Pseudomonadati</taxon>
        <taxon>Pseudomonadota</taxon>
        <taxon>Gammaproteobacteria</taxon>
        <taxon>Enterobacterales</taxon>
        <taxon>Morganellaceae</taxon>
        <taxon>Proteus</taxon>
    </lineage>
</organism>
<dbReference type="Pfam" id="PF13667">
    <property type="entry name" value="ThiC-associated"/>
    <property type="match status" value="1"/>
</dbReference>
<dbReference type="Proteomes" id="UP000254191">
    <property type="component" value="Unassembled WGS sequence"/>
</dbReference>
<evidence type="ECO:0000313" key="3">
    <source>
        <dbReference type="Proteomes" id="UP000254191"/>
    </source>
</evidence>
<sequence>MAQKKILFFEENEPIPVYDTSGPYGDPTSQLDVNLGLKKIRQPWIDARNDTEPLSHLSSDFTQQRLTDAGLEHLRFPFKTQP</sequence>
<feature type="domain" description="ThiC-associated" evidence="1">
    <location>
        <begin position="10"/>
        <end position="52"/>
    </location>
</feature>
<protein>
    <submittedName>
        <fullName evidence="2">Thiamine biosynthesis protein ThiC</fullName>
        <ecNumber evidence="2">4.1.99.17</ecNumber>
    </submittedName>
</protein>
<dbReference type="InterPro" id="IPR025747">
    <property type="entry name" value="ThiC-associated_dom"/>
</dbReference>
<proteinExistence type="predicted"/>
<dbReference type="GO" id="GO:0070284">
    <property type="term" value="F:phosphomethylpyrimidine synthase activity"/>
    <property type="evidence" value="ECO:0007669"/>
    <property type="project" value="UniProtKB-EC"/>
</dbReference>
<gene>
    <name evidence="2" type="primary">thiC_2</name>
    <name evidence="2" type="ORF">NCTC11938_03121</name>
</gene>
<evidence type="ECO:0000313" key="2">
    <source>
        <dbReference type="EMBL" id="SUC38832.1"/>
    </source>
</evidence>
<reference evidence="2 3" key="1">
    <citation type="submission" date="2018-06" db="EMBL/GenBank/DDBJ databases">
        <authorList>
            <consortium name="Pathogen Informatics"/>
            <person name="Doyle S."/>
        </authorList>
    </citation>
    <scope>NUCLEOTIDE SEQUENCE [LARGE SCALE GENOMIC DNA]</scope>
    <source>
        <strain evidence="2 3">NCTC11938</strain>
    </source>
</reference>